<keyword evidence="3" id="KW-1185">Reference proteome</keyword>
<proteinExistence type="predicted"/>
<feature type="coiled-coil region" evidence="1">
    <location>
        <begin position="63"/>
        <end position="90"/>
    </location>
</feature>
<evidence type="ECO:0000256" key="1">
    <source>
        <dbReference type="SAM" id="Coils"/>
    </source>
</evidence>
<dbReference type="Proteomes" id="UP001238163">
    <property type="component" value="Unassembled WGS sequence"/>
</dbReference>
<name>A0AAE4ANT5_9BACT</name>
<dbReference type="RefSeq" id="WP_307261424.1">
    <property type="nucleotide sequence ID" value="NZ_JAUSVL010000001.1"/>
</dbReference>
<dbReference type="EMBL" id="JAUSVL010000001">
    <property type="protein sequence ID" value="MDQ0289991.1"/>
    <property type="molecule type" value="Genomic_DNA"/>
</dbReference>
<sequence>MKSAFELAMERLGGDTKQYSNEQKEQLADIDKLYDAKIAQAKFAAVDRLKKAGNDPAQQEQIQNDLTVEVRSLEERRDHKKEELRQQFNN</sequence>
<comment type="caution">
    <text evidence="2">The sequence shown here is derived from an EMBL/GenBank/DDBJ whole genome shotgun (WGS) entry which is preliminary data.</text>
</comment>
<accession>A0AAE4ANT5</accession>
<keyword evidence="1" id="KW-0175">Coiled coil</keyword>
<organism evidence="2 3">
    <name type="scientific">Oligosphaera ethanolica</name>
    <dbReference type="NCBI Taxonomy" id="760260"/>
    <lineage>
        <taxon>Bacteria</taxon>
        <taxon>Pseudomonadati</taxon>
        <taxon>Lentisphaerota</taxon>
        <taxon>Oligosphaeria</taxon>
        <taxon>Oligosphaerales</taxon>
        <taxon>Oligosphaeraceae</taxon>
        <taxon>Oligosphaera</taxon>
    </lineage>
</organism>
<dbReference type="AlphaFoldDB" id="A0AAE4ANT5"/>
<evidence type="ECO:0000313" key="3">
    <source>
        <dbReference type="Proteomes" id="UP001238163"/>
    </source>
</evidence>
<evidence type="ECO:0000313" key="2">
    <source>
        <dbReference type="EMBL" id="MDQ0289991.1"/>
    </source>
</evidence>
<protein>
    <submittedName>
        <fullName evidence="2">Uncharacterized protein</fullName>
    </submittedName>
</protein>
<gene>
    <name evidence="2" type="ORF">J3R75_002098</name>
</gene>
<reference evidence="2" key="1">
    <citation type="submission" date="2023-07" db="EMBL/GenBank/DDBJ databases">
        <title>Genomic Encyclopedia of Type Strains, Phase IV (KMG-IV): sequencing the most valuable type-strain genomes for metagenomic binning, comparative biology and taxonomic classification.</title>
        <authorList>
            <person name="Goeker M."/>
        </authorList>
    </citation>
    <scope>NUCLEOTIDE SEQUENCE</scope>
    <source>
        <strain evidence="2">DSM 24202</strain>
    </source>
</reference>